<dbReference type="GO" id="GO:0006457">
    <property type="term" value="P:protein folding"/>
    <property type="evidence" value="ECO:0007669"/>
    <property type="project" value="InterPro"/>
</dbReference>
<evidence type="ECO:0000256" key="10">
    <source>
        <dbReference type="ARBA" id="ARBA00023136"/>
    </source>
</evidence>
<keyword evidence="6 14" id="KW-0812">Transmembrane</keyword>
<keyword evidence="12 14" id="KW-0143">Chaperone</keyword>
<protein>
    <recommendedName>
        <fullName evidence="14">Disulfide bond formation protein B</fullName>
    </recommendedName>
    <alternativeName>
        <fullName evidence="14">Disulfide oxidoreductase</fullName>
    </alternativeName>
</protein>
<name>A0A2X0R9Y1_9PROT</name>
<feature type="disulfide bond" description="Redox-active" evidence="14">
    <location>
        <begin position="42"/>
        <end position="45"/>
    </location>
</feature>
<keyword evidence="9 14" id="KW-0560">Oxidoreductase</keyword>
<dbReference type="InterPro" id="IPR022920">
    <property type="entry name" value="Disulphide_bond_form_DsbB"/>
</dbReference>
<gene>
    <name evidence="14" type="primary">dsbB</name>
    <name evidence="16" type="ORF">NITFAB_2519</name>
</gene>
<feature type="topological domain" description="Cytoplasmic" evidence="14">
    <location>
        <begin position="68"/>
        <end position="73"/>
    </location>
</feature>
<evidence type="ECO:0000256" key="5">
    <source>
        <dbReference type="ARBA" id="ARBA00022519"/>
    </source>
</evidence>
<feature type="topological domain" description="Cytoplasmic" evidence="14">
    <location>
        <begin position="1"/>
        <end position="15"/>
    </location>
</feature>
<feature type="transmembrane region" description="Helical" evidence="15">
    <location>
        <begin position="14"/>
        <end position="34"/>
    </location>
</feature>
<evidence type="ECO:0000256" key="6">
    <source>
        <dbReference type="ARBA" id="ARBA00022692"/>
    </source>
</evidence>
<feature type="topological domain" description="Periplasmic" evidence="14">
    <location>
        <begin position="33"/>
        <end position="50"/>
    </location>
</feature>
<evidence type="ECO:0000256" key="4">
    <source>
        <dbReference type="ARBA" id="ARBA00022475"/>
    </source>
</evidence>
<dbReference type="SUPFAM" id="SSF158442">
    <property type="entry name" value="DsbB-like"/>
    <property type="match status" value="1"/>
</dbReference>
<organism evidence="16">
    <name type="scientific">Candidatus Nitrotoga fabula</name>
    <dbReference type="NCBI Taxonomy" id="2182327"/>
    <lineage>
        <taxon>Bacteria</taxon>
        <taxon>Pseudomonadati</taxon>
        <taxon>Pseudomonadota</taxon>
        <taxon>Betaproteobacteria</taxon>
        <taxon>Nitrosomonadales</taxon>
        <taxon>Gallionellaceae</taxon>
        <taxon>Candidatus Nitrotoga</taxon>
    </lineage>
</organism>
<keyword evidence="7 14" id="KW-0249">Electron transport</keyword>
<reference evidence="16" key="1">
    <citation type="submission" date="2018-05" db="EMBL/GenBank/DDBJ databases">
        <authorList>
            <person name="Lanie J.A."/>
            <person name="Ng W.-L."/>
            <person name="Kazmierczak K.M."/>
            <person name="Andrzejewski T.M."/>
            <person name="Davidsen T.M."/>
            <person name="Wayne K.J."/>
            <person name="Tettelin H."/>
            <person name="Glass J.I."/>
            <person name="Rusch D."/>
            <person name="Podicherti R."/>
            <person name="Tsui H.-C.T."/>
            <person name="Winkler M.E."/>
        </authorList>
    </citation>
    <scope>NUCLEOTIDE SEQUENCE</scope>
    <source>
        <strain evidence="16">KNB</strain>
    </source>
</reference>
<evidence type="ECO:0000256" key="2">
    <source>
        <dbReference type="ARBA" id="ARBA00008823"/>
    </source>
</evidence>
<keyword evidence="11 14" id="KW-1015">Disulfide bond</keyword>
<evidence type="ECO:0000256" key="13">
    <source>
        <dbReference type="ARBA" id="ARBA00023284"/>
    </source>
</evidence>
<dbReference type="GO" id="GO:0009055">
    <property type="term" value="F:electron transfer activity"/>
    <property type="evidence" value="ECO:0007669"/>
    <property type="project" value="UniProtKB-UniRule"/>
</dbReference>
<feature type="topological domain" description="Cytoplasmic" evidence="14">
    <location>
        <begin position="168"/>
        <end position="170"/>
    </location>
</feature>
<dbReference type="GO" id="GO:0005886">
    <property type="term" value="C:plasma membrane"/>
    <property type="evidence" value="ECO:0007669"/>
    <property type="project" value="UniProtKB-SubCell"/>
</dbReference>
<evidence type="ECO:0000256" key="1">
    <source>
        <dbReference type="ARBA" id="ARBA00004429"/>
    </source>
</evidence>
<evidence type="ECO:0000256" key="14">
    <source>
        <dbReference type="HAMAP-Rule" id="MF_00286"/>
    </source>
</evidence>
<dbReference type="PANTHER" id="PTHR36570:SF3">
    <property type="entry name" value="DISULFIDE BOND FORMATION PROTEIN B"/>
    <property type="match status" value="1"/>
</dbReference>
<dbReference type="InterPro" id="IPR003752">
    <property type="entry name" value="DiS_bond_form_DsbB/BdbC"/>
</dbReference>
<keyword evidence="10 14" id="KW-0472">Membrane</keyword>
<dbReference type="GO" id="GO:0015035">
    <property type="term" value="F:protein-disulfide reductase activity"/>
    <property type="evidence" value="ECO:0007669"/>
    <property type="project" value="UniProtKB-UniRule"/>
</dbReference>
<keyword evidence="13 14" id="KW-0676">Redox-active center</keyword>
<evidence type="ECO:0000256" key="3">
    <source>
        <dbReference type="ARBA" id="ARBA00022448"/>
    </source>
</evidence>
<feature type="transmembrane region" description="Helical" evidence="15">
    <location>
        <begin position="46"/>
        <end position="64"/>
    </location>
</feature>
<dbReference type="Gene3D" id="1.20.1550.10">
    <property type="entry name" value="DsbB-like"/>
    <property type="match status" value="1"/>
</dbReference>
<dbReference type="InterPro" id="IPR050183">
    <property type="entry name" value="DsbB"/>
</dbReference>
<feature type="transmembrane region" description="Helical" evidence="15">
    <location>
        <begin position="76"/>
        <end position="95"/>
    </location>
</feature>
<comment type="similarity">
    <text evidence="2 14">Belongs to the DsbB family.</text>
</comment>
<dbReference type="HAMAP" id="MF_00286">
    <property type="entry name" value="DsbB"/>
    <property type="match status" value="1"/>
</dbReference>
<keyword evidence="4 14" id="KW-1003">Cell membrane</keyword>
<dbReference type="InterPro" id="IPR023380">
    <property type="entry name" value="DsbB-like_sf"/>
</dbReference>
<evidence type="ECO:0000256" key="12">
    <source>
        <dbReference type="ARBA" id="ARBA00023186"/>
    </source>
</evidence>
<evidence type="ECO:0000256" key="11">
    <source>
        <dbReference type="ARBA" id="ARBA00023157"/>
    </source>
</evidence>
<dbReference type="PANTHER" id="PTHR36570">
    <property type="entry name" value="DISULFIDE BOND FORMATION PROTEIN B"/>
    <property type="match status" value="1"/>
</dbReference>
<feature type="transmembrane region" description="Helical" evidence="15">
    <location>
        <begin position="149"/>
        <end position="166"/>
    </location>
</feature>
<dbReference type="AlphaFoldDB" id="A0A2X0R9Y1"/>
<keyword evidence="8 14" id="KW-1133">Transmembrane helix</keyword>
<evidence type="ECO:0000256" key="9">
    <source>
        <dbReference type="ARBA" id="ARBA00023002"/>
    </source>
</evidence>
<keyword evidence="3 14" id="KW-0813">Transport</keyword>
<proteinExistence type="inferred from homology"/>
<dbReference type="EMBL" id="LS423452">
    <property type="protein sequence ID" value="SPS06922.1"/>
    <property type="molecule type" value="Genomic_DNA"/>
</dbReference>
<accession>A0A2X0R9Y1</accession>
<comment type="caution">
    <text evidence="14">Lacks conserved residue(s) required for the propagation of feature annotation.</text>
</comment>
<evidence type="ECO:0000313" key="16">
    <source>
        <dbReference type="EMBL" id="SPS06922.1"/>
    </source>
</evidence>
<comment type="function">
    <text evidence="14">Required for disulfide bond formation in some periplasmic proteins. Acts by oxidizing the DsbA protein.</text>
</comment>
<keyword evidence="5" id="KW-0997">Cell inner membrane</keyword>
<sequence>MIFSNKCYKLSNRWFYLAAALVIAVVFGTALYLQYVLHQEPCPLCMIQRVIFIAMLVLFAMAALHNPGRGGAKAYAGLLSLLAISGVAAAGRHIWLQHLPKEQVPACGPGLDYMLENFPMAEVWKELMHGSGECAEKGWTLLGLGIPEWSLLLYVLLGAWAVMIAFRKSA</sequence>
<dbReference type="Pfam" id="PF02600">
    <property type="entry name" value="DsbB"/>
    <property type="match status" value="1"/>
</dbReference>
<evidence type="ECO:0000256" key="7">
    <source>
        <dbReference type="ARBA" id="ARBA00022982"/>
    </source>
</evidence>
<evidence type="ECO:0000256" key="8">
    <source>
        <dbReference type="ARBA" id="ARBA00022989"/>
    </source>
</evidence>
<comment type="subcellular location">
    <subcellularLocation>
        <location evidence="1">Cell inner membrane</location>
        <topology evidence="1">Multi-pass membrane protein</topology>
    </subcellularLocation>
    <subcellularLocation>
        <location evidence="14">Cell membrane</location>
        <topology evidence="14">Multi-pass membrane protein</topology>
    </subcellularLocation>
</comment>
<evidence type="ECO:0000256" key="15">
    <source>
        <dbReference type="SAM" id="Phobius"/>
    </source>
</evidence>